<evidence type="ECO:0000256" key="3">
    <source>
        <dbReference type="ARBA" id="ARBA00022692"/>
    </source>
</evidence>
<gene>
    <name evidence="7" type="ORF">DFP75_102428</name>
</gene>
<feature type="transmembrane region" description="Helical" evidence="6">
    <location>
        <begin position="441"/>
        <end position="460"/>
    </location>
</feature>
<dbReference type="InterPro" id="IPR050375">
    <property type="entry name" value="MFS_TsgA-like"/>
</dbReference>
<dbReference type="AlphaFoldDB" id="A0A318V3B4"/>
<dbReference type="GO" id="GO:0015535">
    <property type="term" value="F:fucose:proton symporter activity"/>
    <property type="evidence" value="ECO:0007669"/>
    <property type="project" value="InterPro"/>
</dbReference>
<feature type="transmembrane region" description="Helical" evidence="6">
    <location>
        <begin position="293"/>
        <end position="311"/>
    </location>
</feature>
<feature type="transmembrane region" description="Helical" evidence="6">
    <location>
        <begin position="94"/>
        <end position="115"/>
    </location>
</feature>
<feature type="transmembrane region" description="Helical" evidence="6">
    <location>
        <begin position="56"/>
        <end position="74"/>
    </location>
</feature>
<keyword evidence="2" id="KW-1003">Cell membrane</keyword>
<feature type="transmembrane region" description="Helical" evidence="6">
    <location>
        <begin position="239"/>
        <end position="259"/>
    </location>
</feature>
<evidence type="ECO:0000256" key="6">
    <source>
        <dbReference type="SAM" id="Phobius"/>
    </source>
</evidence>
<dbReference type="Pfam" id="PF07690">
    <property type="entry name" value="MFS_1"/>
    <property type="match status" value="1"/>
</dbReference>
<evidence type="ECO:0000313" key="7">
    <source>
        <dbReference type="EMBL" id="PYF83332.1"/>
    </source>
</evidence>
<protein>
    <submittedName>
        <fullName evidence="7">FHS family L-fucose permease-like MFS transporter</fullName>
    </submittedName>
</protein>
<evidence type="ECO:0000256" key="5">
    <source>
        <dbReference type="ARBA" id="ARBA00023136"/>
    </source>
</evidence>
<keyword evidence="8" id="KW-1185">Reference proteome</keyword>
<evidence type="ECO:0000256" key="4">
    <source>
        <dbReference type="ARBA" id="ARBA00022989"/>
    </source>
</evidence>
<feature type="transmembrane region" description="Helical" evidence="6">
    <location>
        <begin position="122"/>
        <end position="141"/>
    </location>
</feature>
<comment type="caution">
    <text evidence="7">The sequence shown here is derived from an EMBL/GenBank/DDBJ whole genome shotgun (WGS) entry which is preliminary data.</text>
</comment>
<dbReference type="EMBL" id="QKLW01000002">
    <property type="protein sequence ID" value="PYF83332.1"/>
    <property type="molecule type" value="Genomic_DNA"/>
</dbReference>
<feature type="transmembrane region" description="Helical" evidence="6">
    <location>
        <begin position="380"/>
        <end position="403"/>
    </location>
</feature>
<dbReference type="PANTHER" id="PTHR43702">
    <property type="entry name" value="L-FUCOSE-PROTON SYMPORTER"/>
    <property type="match status" value="1"/>
</dbReference>
<feature type="transmembrane region" description="Helical" evidence="6">
    <location>
        <begin position="331"/>
        <end position="348"/>
    </location>
</feature>
<keyword evidence="3 6" id="KW-0812">Transmembrane</keyword>
<dbReference type="GO" id="GO:0005886">
    <property type="term" value="C:plasma membrane"/>
    <property type="evidence" value="ECO:0007669"/>
    <property type="project" value="UniProtKB-SubCell"/>
</dbReference>
<dbReference type="InterPro" id="IPR005275">
    <property type="entry name" value="Lfuc_symporter_FucP"/>
</dbReference>
<dbReference type="PANTHER" id="PTHR43702:SF11">
    <property type="entry name" value="L-FUCOSE-PROTON SYMPORTER"/>
    <property type="match status" value="1"/>
</dbReference>
<sequence>MSDDDEVFWSVYSRIGSQHVLSSNYKIIDVVCFMKNQNTAPENSLSAPFVYPNMKIAFILLITCFAAWGVAANMTDPLVKVFSKIFTMSTFESALVQFAYYGAYFCLAIPAAFINARYSYKAGVLTGLGLAILGALAFYPASVSMTYGFFLAALFILAAGLSILETSANPFVMTMGPEGSAARRLNLAQAFNPVGTNIGVFLAATLILPNLNTATAEERASMAPEMLLSIRADELNSVMTPYVGMAFVLMIIWALIYFMRVPKSANKVNIDEVQKIDFVATLGRLIGRKQYRWGVVAQFFNVAAQTCTWTFTIQYVQETLGGSEASASDYLQYSLIVFLVSRFVMTWLMGFFRPAVLLSILALLGSVLCLYAVMVPGVTGVWAIVSISACLSLMFPTIYSIALDGLGGDTKFGSAGLVMAILGGAVMPLIQGATIDEYGAIFSYVVPAVCFLVVALYGMFSVKNTSI</sequence>
<proteinExistence type="predicted"/>
<feature type="transmembrane region" description="Helical" evidence="6">
    <location>
        <begin position="185"/>
        <end position="208"/>
    </location>
</feature>
<reference evidence="7 8" key="1">
    <citation type="submission" date="2018-06" db="EMBL/GenBank/DDBJ databases">
        <title>Genomic Encyclopedia of Type Strains, Phase III (KMG-III): the genomes of soil and plant-associated and newly described type strains.</title>
        <authorList>
            <person name="Whitman W."/>
        </authorList>
    </citation>
    <scope>NUCLEOTIDE SEQUENCE [LARGE SCALE GENOMIC DNA]</scope>
    <source>
        <strain evidence="7 8">CECT 7730</strain>
    </source>
</reference>
<keyword evidence="4 6" id="KW-1133">Transmembrane helix</keyword>
<evidence type="ECO:0000256" key="2">
    <source>
        <dbReference type="ARBA" id="ARBA00022475"/>
    </source>
</evidence>
<dbReference type="SUPFAM" id="SSF103473">
    <property type="entry name" value="MFS general substrate transporter"/>
    <property type="match status" value="1"/>
</dbReference>
<feature type="transmembrane region" description="Helical" evidence="6">
    <location>
        <begin position="415"/>
        <end position="435"/>
    </location>
</feature>
<dbReference type="Proteomes" id="UP000247551">
    <property type="component" value="Unassembled WGS sequence"/>
</dbReference>
<dbReference type="InterPro" id="IPR036259">
    <property type="entry name" value="MFS_trans_sf"/>
</dbReference>
<name>A0A318V3B4_9GAMM</name>
<accession>A0A318V3B4</accession>
<keyword evidence="5 6" id="KW-0472">Membrane</keyword>
<feature type="transmembrane region" description="Helical" evidence="6">
    <location>
        <begin position="355"/>
        <end position="374"/>
    </location>
</feature>
<comment type="subcellular location">
    <subcellularLocation>
        <location evidence="1">Cell inner membrane</location>
        <topology evidence="1">Multi-pass membrane protein</topology>
    </subcellularLocation>
</comment>
<evidence type="ECO:0000256" key="1">
    <source>
        <dbReference type="ARBA" id="ARBA00004429"/>
    </source>
</evidence>
<dbReference type="InterPro" id="IPR011701">
    <property type="entry name" value="MFS"/>
</dbReference>
<evidence type="ECO:0000313" key="8">
    <source>
        <dbReference type="Proteomes" id="UP000247551"/>
    </source>
</evidence>
<dbReference type="NCBIfam" id="TIGR00885">
    <property type="entry name" value="fucP"/>
    <property type="match status" value="1"/>
</dbReference>
<organism evidence="7 8">
    <name type="scientific">Marinomonas alcarazii</name>
    <dbReference type="NCBI Taxonomy" id="491949"/>
    <lineage>
        <taxon>Bacteria</taxon>
        <taxon>Pseudomonadati</taxon>
        <taxon>Pseudomonadota</taxon>
        <taxon>Gammaproteobacteria</taxon>
        <taxon>Oceanospirillales</taxon>
        <taxon>Oceanospirillaceae</taxon>
        <taxon>Marinomonas</taxon>
    </lineage>
</organism>
<dbReference type="Gene3D" id="1.20.1250.20">
    <property type="entry name" value="MFS general substrate transporter like domains"/>
    <property type="match status" value="2"/>
</dbReference>
<feature type="transmembrane region" description="Helical" evidence="6">
    <location>
        <begin position="147"/>
        <end position="164"/>
    </location>
</feature>
<dbReference type="CDD" id="cd17394">
    <property type="entry name" value="MFS_FucP_like"/>
    <property type="match status" value="1"/>
</dbReference>